<dbReference type="InterPro" id="IPR013083">
    <property type="entry name" value="Znf_RING/FYVE/PHD"/>
</dbReference>
<dbReference type="SMART" id="SM00184">
    <property type="entry name" value="RING"/>
    <property type="match status" value="1"/>
</dbReference>
<dbReference type="CDD" id="cd16448">
    <property type="entry name" value="RING-H2"/>
    <property type="match status" value="1"/>
</dbReference>
<dbReference type="GO" id="GO:0016567">
    <property type="term" value="P:protein ubiquitination"/>
    <property type="evidence" value="ECO:0007669"/>
    <property type="project" value="UniProtKB-UniPathway"/>
</dbReference>
<keyword evidence="2" id="KW-0863">Zinc-finger</keyword>
<keyword evidence="1" id="KW-0479">Metal-binding</keyword>
<dbReference type="PROSITE" id="PS50089">
    <property type="entry name" value="ZF_RING_2"/>
    <property type="match status" value="1"/>
</dbReference>
<dbReference type="GO" id="GO:0061630">
    <property type="term" value="F:ubiquitin protein ligase activity"/>
    <property type="evidence" value="ECO:0007669"/>
    <property type="project" value="TreeGrafter"/>
</dbReference>
<keyword evidence="3" id="KW-0862">Zinc</keyword>
<protein>
    <recommendedName>
        <fullName evidence="4">RING-type domain-containing protein</fullName>
    </recommendedName>
</protein>
<dbReference type="EMBL" id="MN739534">
    <property type="protein sequence ID" value="QHT11438.1"/>
    <property type="molecule type" value="Genomic_DNA"/>
</dbReference>
<evidence type="ECO:0000256" key="2">
    <source>
        <dbReference type="ARBA" id="ARBA00022771"/>
    </source>
</evidence>
<dbReference type="Pfam" id="PF13639">
    <property type="entry name" value="zf-RING_2"/>
    <property type="match status" value="1"/>
</dbReference>
<proteinExistence type="predicted"/>
<organism evidence="5">
    <name type="scientific">viral metagenome</name>
    <dbReference type="NCBI Taxonomy" id="1070528"/>
    <lineage>
        <taxon>unclassified sequences</taxon>
        <taxon>metagenomes</taxon>
        <taxon>organismal metagenomes</taxon>
    </lineage>
</organism>
<dbReference type="AlphaFoldDB" id="A0A6C0D3R2"/>
<evidence type="ECO:0000256" key="3">
    <source>
        <dbReference type="ARBA" id="ARBA00022833"/>
    </source>
</evidence>
<evidence type="ECO:0000259" key="4">
    <source>
        <dbReference type="PROSITE" id="PS50089"/>
    </source>
</evidence>
<evidence type="ECO:0000313" key="5">
    <source>
        <dbReference type="EMBL" id="QHT11438.1"/>
    </source>
</evidence>
<dbReference type="UniPathway" id="UPA00143"/>
<name>A0A6C0D3R2_9ZZZZ</name>
<dbReference type="PANTHER" id="PTHR45969">
    <property type="entry name" value="RING ZINC FINGER PROTEIN-RELATED"/>
    <property type="match status" value="1"/>
</dbReference>
<dbReference type="PANTHER" id="PTHR45969:SF69">
    <property type="entry name" value="FINGER DOMAIN PROTEIN, PUTATIVE (AFU_ORTHOLOGUE AFUA_3G12190)-RELATED"/>
    <property type="match status" value="1"/>
</dbReference>
<evidence type="ECO:0000256" key="1">
    <source>
        <dbReference type="ARBA" id="ARBA00022723"/>
    </source>
</evidence>
<dbReference type="Gene3D" id="3.30.40.10">
    <property type="entry name" value="Zinc/RING finger domain, C3HC4 (zinc finger)"/>
    <property type="match status" value="1"/>
</dbReference>
<feature type="domain" description="RING-type" evidence="4">
    <location>
        <begin position="94"/>
        <end position="138"/>
    </location>
</feature>
<accession>A0A6C0D3R2</accession>
<dbReference type="InterPro" id="IPR001841">
    <property type="entry name" value="Znf_RING"/>
</dbReference>
<sequence length="290" mass="33422">MALYDFMKSVKNKTTKLFTKKRKSKSNSNKNVVSQKKRVTLNPRGTQILETIQKSYKKKLKRQRDIANFTKKRASRKIIVAYRSALAKPNINECAICLGPMLNPSLTTTLYHCKHIFHTSCIKKWATAKLIPRCPLCKTQILYYENPTIVKPKKTEQDFMDRLIKVRIWAKYEAEQIAKASAYIAKRQEQLINRTARDGSSVRMTRGHKQMLEEQISKSQTKINMHNSINYRALLLELEQQLAANIVREREIATRTDAALLQLEDDNDSTSESDSTSHRYGGARCANCIH</sequence>
<dbReference type="GO" id="GO:0008270">
    <property type="term" value="F:zinc ion binding"/>
    <property type="evidence" value="ECO:0007669"/>
    <property type="project" value="UniProtKB-KW"/>
</dbReference>
<reference evidence="5" key="1">
    <citation type="journal article" date="2020" name="Nature">
        <title>Giant virus diversity and host interactions through global metagenomics.</title>
        <authorList>
            <person name="Schulz F."/>
            <person name="Roux S."/>
            <person name="Paez-Espino D."/>
            <person name="Jungbluth S."/>
            <person name="Walsh D.A."/>
            <person name="Denef V.J."/>
            <person name="McMahon K.D."/>
            <person name="Konstantinidis K.T."/>
            <person name="Eloe-Fadrosh E.A."/>
            <person name="Kyrpides N.C."/>
            <person name="Woyke T."/>
        </authorList>
    </citation>
    <scope>NUCLEOTIDE SEQUENCE</scope>
    <source>
        <strain evidence="5">GVMAG-M-3300023174-116</strain>
    </source>
</reference>
<dbReference type="SUPFAM" id="SSF57850">
    <property type="entry name" value="RING/U-box"/>
    <property type="match status" value="1"/>
</dbReference>